<evidence type="ECO:0000313" key="2">
    <source>
        <dbReference type="EMBL" id="PIS07577.1"/>
    </source>
</evidence>
<evidence type="ECO:0000313" key="3">
    <source>
        <dbReference type="Proteomes" id="UP000231382"/>
    </source>
</evidence>
<comment type="caution">
    <text evidence="2">The sequence shown here is derived from an EMBL/GenBank/DDBJ whole genome shotgun (WGS) entry which is preliminary data.</text>
</comment>
<accession>A0A2H0W899</accession>
<protein>
    <submittedName>
        <fullName evidence="2">Uncharacterized protein</fullName>
    </submittedName>
</protein>
<dbReference type="Gene3D" id="2.50.20.20">
    <property type="match status" value="1"/>
</dbReference>
<keyword evidence="1" id="KW-0812">Transmembrane</keyword>
<name>A0A2H0W899_9BACT</name>
<dbReference type="EMBL" id="PEZW01000018">
    <property type="protein sequence ID" value="PIS07577.1"/>
    <property type="molecule type" value="Genomic_DNA"/>
</dbReference>
<dbReference type="AlphaFoldDB" id="A0A2H0W899"/>
<gene>
    <name evidence="2" type="ORF">COT78_02670</name>
</gene>
<evidence type="ECO:0000256" key="1">
    <source>
        <dbReference type="SAM" id="Phobius"/>
    </source>
</evidence>
<organism evidence="2 3">
    <name type="scientific">Candidatus Berkelbacteria bacterium CG10_big_fil_rev_8_21_14_0_10_43_13</name>
    <dbReference type="NCBI Taxonomy" id="1974514"/>
    <lineage>
        <taxon>Bacteria</taxon>
        <taxon>Candidatus Berkelbacteria</taxon>
    </lineage>
</organism>
<reference evidence="3" key="1">
    <citation type="submission" date="2017-09" db="EMBL/GenBank/DDBJ databases">
        <title>Depth-based differentiation of microbial function through sediment-hosted aquifers and enrichment of novel symbionts in the deep terrestrial subsurface.</title>
        <authorList>
            <person name="Probst A.J."/>
            <person name="Ladd B."/>
            <person name="Jarett J.K."/>
            <person name="Geller-Mcgrath D.E."/>
            <person name="Sieber C.M.K."/>
            <person name="Emerson J.B."/>
            <person name="Anantharaman K."/>
            <person name="Thomas B.C."/>
            <person name="Malmstrom R."/>
            <person name="Stieglmeier M."/>
            <person name="Klingl A."/>
            <person name="Woyke T."/>
            <person name="Ryan C.M."/>
            <person name="Banfield J.F."/>
        </authorList>
    </citation>
    <scope>NUCLEOTIDE SEQUENCE [LARGE SCALE GENOMIC DNA]</scope>
</reference>
<sequence length="397" mass="44489">MPDQGILEYIRAEKARGVDAETTRNELLKAGWKVSDIEVAFRAMTPEPTVESHPTAVTATDFSKLTEHKPSPTTIALQSVPKFKSKRLIFELFAVILIVLAGGGITYGYYYHLSPYLVLNKSMGKLSEVKTFEYSLTISNTDTSNKYDNFTLQSRGVEDITDLNNTKSSITLSGTSADDSTFTNPIGFQIDYRNISHNIYAKVDKLDGLEDLAAPIFDKWIKFDLTPIKEQYDLDKVDEPVAGSKDASKISSDQKDKLYKALKADKVFDFSERLLNEKVNGVDATHYQITLNKEGFLEFYTDAAKILFDREFTNNDIKSMRQDLRVINSADIEIWIGKNDSLPYKIVGSSQIVDPKTSKITGSSTLTLNFKNFNKSVTVATPTDTISFEEAFGLLFK</sequence>
<keyword evidence="1" id="KW-1133">Transmembrane helix</keyword>
<keyword evidence="1" id="KW-0472">Membrane</keyword>
<proteinExistence type="predicted"/>
<feature type="transmembrane region" description="Helical" evidence="1">
    <location>
        <begin position="88"/>
        <end position="110"/>
    </location>
</feature>
<dbReference type="Proteomes" id="UP000231382">
    <property type="component" value="Unassembled WGS sequence"/>
</dbReference>